<reference evidence="3 4" key="1">
    <citation type="journal article" date="2020" name="Cell">
        <title>Large-Scale Comparative Analyses of Tick Genomes Elucidate Their Genetic Diversity and Vector Capacities.</title>
        <authorList>
            <consortium name="Tick Genome and Microbiome Consortium (TIGMIC)"/>
            <person name="Jia N."/>
            <person name="Wang J."/>
            <person name="Shi W."/>
            <person name="Du L."/>
            <person name="Sun Y."/>
            <person name="Zhan W."/>
            <person name="Jiang J.F."/>
            <person name="Wang Q."/>
            <person name="Zhang B."/>
            <person name="Ji P."/>
            <person name="Bell-Sakyi L."/>
            <person name="Cui X.M."/>
            <person name="Yuan T.T."/>
            <person name="Jiang B.G."/>
            <person name="Yang W.F."/>
            <person name="Lam T.T."/>
            <person name="Chang Q.C."/>
            <person name="Ding S.J."/>
            <person name="Wang X.J."/>
            <person name="Zhu J.G."/>
            <person name="Ruan X.D."/>
            <person name="Zhao L."/>
            <person name="Wei J.T."/>
            <person name="Ye R.Z."/>
            <person name="Que T.C."/>
            <person name="Du C.H."/>
            <person name="Zhou Y.H."/>
            <person name="Cheng J.X."/>
            <person name="Dai P.F."/>
            <person name="Guo W.B."/>
            <person name="Han X.H."/>
            <person name="Huang E.J."/>
            <person name="Li L.F."/>
            <person name="Wei W."/>
            <person name="Gao Y.C."/>
            <person name="Liu J.Z."/>
            <person name="Shao H.Z."/>
            <person name="Wang X."/>
            <person name="Wang C.C."/>
            <person name="Yang T.C."/>
            <person name="Huo Q.B."/>
            <person name="Li W."/>
            <person name="Chen H.Y."/>
            <person name="Chen S.E."/>
            <person name="Zhou L.G."/>
            <person name="Ni X.B."/>
            <person name="Tian J.H."/>
            <person name="Sheng Y."/>
            <person name="Liu T."/>
            <person name="Pan Y.S."/>
            <person name="Xia L.Y."/>
            <person name="Li J."/>
            <person name="Zhao F."/>
            <person name="Cao W.C."/>
        </authorList>
    </citation>
    <scope>NUCLEOTIDE SEQUENCE [LARGE SCALE GENOMIC DNA]</scope>
    <source>
        <strain evidence="3">HaeL-2018</strain>
    </source>
</reference>
<keyword evidence="2" id="KW-0732">Signal</keyword>
<keyword evidence="4" id="KW-1185">Reference proteome</keyword>
<proteinExistence type="predicted"/>
<name>A0A9J6G7Q2_HAELO</name>
<keyword evidence="1" id="KW-1133">Transmembrane helix</keyword>
<comment type="caution">
    <text evidence="3">The sequence shown here is derived from an EMBL/GenBank/DDBJ whole genome shotgun (WGS) entry which is preliminary data.</text>
</comment>
<feature type="transmembrane region" description="Helical" evidence="1">
    <location>
        <begin position="308"/>
        <end position="330"/>
    </location>
</feature>
<evidence type="ECO:0000313" key="4">
    <source>
        <dbReference type="Proteomes" id="UP000821853"/>
    </source>
</evidence>
<organism evidence="3 4">
    <name type="scientific">Haemaphysalis longicornis</name>
    <name type="common">Bush tick</name>
    <dbReference type="NCBI Taxonomy" id="44386"/>
    <lineage>
        <taxon>Eukaryota</taxon>
        <taxon>Metazoa</taxon>
        <taxon>Ecdysozoa</taxon>
        <taxon>Arthropoda</taxon>
        <taxon>Chelicerata</taxon>
        <taxon>Arachnida</taxon>
        <taxon>Acari</taxon>
        <taxon>Parasitiformes</taxon>
        <taxon>Ixodida</taxon>
        <taxon>Ixodoidea</taxon>
        <taxon>Ixodidae</taxon>
        <taxon>Haemaphysalinae</taxon>
        <taxon>Haemaphysalis</taxon>
    </lineage>
</organism>
<dbReference type="AlphaFoldDB" id="A0A9J6G7Q2"/>
<evidence type="ECO:0000256" key="2">
    <source>
        <dbReference type="SAM" id="SignalP"/>
    </source>
</evidence>
<dbReference type="OrthoDB" id="504708at2759"/>
<dbReference type="Proteomes" id="UP000821853">
    <property type="component" value="Chromosome 3"/>
</dbReference>
<keyword evidence="1" id="KW-0472">Membrane</keyword>
<protein>
    <submittedName>
        <fullName evidence="3">Uncharacterized protein</fullName>
    </submittedName>
</protein>
<gene>
    <name evidence="3" type="ORF">HPB48_012238</name>
</gene>
<dbReference type="EMBL" id="JABSTR010000005">
    <property type="protein sequence ID" value="KAH9370935.1"/>
    <property type="molecule type" value="Genomic_DNA"/>
</dbReference>
<dbReference type="PANTHER" id="PTHR39069:SF8">
    <property type="entry name" value="FI17111P1"/>
    <property type="match status" value="1"/>
</dbReference>
<feature type="signal peptide" evidence="2">
    <location>
        <begin position="1"/>
        <end position="28"/>
    </location>
</feature>
<keyword evidence="1" id="KW-0812">Transmembrane</keyword>
<evidence type="ECO:0000313" key="3">
    <source>
        <dbReference type="EMBL" id="KAH9370935.1"/>
    </source>
</evidence>
<feature type="chain" id="PRO_5039953768" evidence="2">
    <location>
        <begin position="29"/>
        <end position="358"/>
    </location>
</feature>
<evidence type="ECO:0000256" key="1">
    <source>
        <dbReference type="SAM" id="Phobius"/>
    </source>
</evidence>
<dbReference type="OMA" id="MVIMATI"/>
<accession>A0A9J6G7Q2</accession>
<sequence length="358" mass="38769">MPAAPSPVSRSLMVTLIFMPWLCDPCSSATASAAVSAVPEGAVSLTTSSPQATAGLVSRFTCAAPAAWEASFLWFVDDEPVEADRFLPDEPYRVAVRRGEDRSVRTEELAYTVLEVRASGPTTGLVGCLVSTNATGRGLRLKLHSSYISADGADPLHYSHNDSCTRKHRCVDDGSSCHTDLTTQVSRCSCTRGRPFYSVPRASCVKHYVGLGSRCAVDDDCQAVGGEPNAVCGTGGRCVCRPPYSSEYRLGRCVREVGYMGACSMESMCRVEHSRCSNRSCRCYRGRHFDGSRCVPDVRSEGLSMRTIVFGLVAAFCLVSVFTMVAMALIRALCQLVPLRHATHRGSSRRRRLVVGLL</sequence>
<dbReference type="PANTHER" id="PTHR39069">
    <property type="entry name" value="ECDYSONE-INDUCIBLE GENE E1, ISOFORM A"/>
    <property type="match status" value="1"/>
</dbReference>
<dbReference type="VEuPathDB" id="VectorBase:HLOH_047547"/>